<dbReference type="InterPro" id="IPR034690">
    <property type="entry name" value="Endolysin_T4_type"/>
</dbReference>
<dbReference type="GO" id="GO:0003796">
    <property type="term" value="F:lysozyme activity"/>
    <property type="evidence" value="ECO:0007669"/>
    <property type="project" value="UniProtKB-EC"/>
</dbReference>
<sequence length="152" mass="16706">MQRKTWLAIALTAVAGFEGVRTAAYWDPYGKVPTICFGRTTDVQMGDTATMEECKAFLTDEIVEFGLEVSNATTVPLSHEEQAAYTSFAYNVGIGNFKSSTLLRKLNAGDRTGACNELPRWVYAQGMKLPGLVNRRAEERALCLSGIQKDSQ</sequence>
<proteinExistence type="inferred from homology"/>
<keyword evidence="8" id="KW-1185">Reference proteome</keyword>
<reference evidence="7 8" key="1">
    <citation type="journal article" date="2014" name="Int. J. Syst. Evol. Microbiol.">
        <title>Complete genome sequence of Corynebacterium casei LMG S-19264T (=DSM 44701T), isolated from a smear-ripened cheese.</title>
        <authorList>
            <consortium name="US DOE Joint Genome Institute (JGI-PGF)"/>
            <person name="Walter F."/>
            <person name="Albersmeier A."/>
            <person name="Kalinowski J."/>
            <person name="Ruckert C."/>
        </authorList>
    </citation>
    <scope>NUCLEOTIDE SEQUENCE [LARGE SCALE GENOMIC DNA]</scope>
    <source>
        <strain evidence="7 8">CGMCC 1.7286</strain>
    </source>
</reference>
<name>A0A917ZS44_9GAMM</name>
<evidence type="ECO:0000256" key="3">
    <source>
        <dbReference type="ARBA" id="ARBA00022638"/>
    </source>
</evidence>
<dbReference type="GO" id="GO:0031640">
    <property type="term" value="P:killing of cells of another organism"/>
    <property type="evidence" value="ECO:0007669"/>
    <property type="project" value="UniProtKB-KW"/>
</dbReference>
<keyword evidence="2 6" id="KW-0929">Antimicrobial</keyword>
<dbReference type="GO" id="GO:0016998">
    <property type="term" value="P:cell wall macromolecule catabolic process"/>
    <property type="evidence" value="ECO:0007669"/>
    <property type="project" value="InterPro"/>
</dbReference>
<dbReference type="RefSeq" id="WP_188862989.1">
    <property type="nucleotide sequence ID" value="NZ_BMLT01000021.1"/>
</dbReference>
<dbReference type="Pfam" id="PF00959">
    <property type="entry name" value="Phage_lysozyme"/>
    <property type="match status" value="1"/>
</dbReference>
<keyword evidence="3 6" id="KW-0081">Bacteriolytic enzyme</keyword>
<dbReference type="EMBL" id="BMLT01000021">
    <property type="protein sequence ID" value="GGO89067.1"/>
    <property type="molecule type" value="Genomic_DNA"/>
</dbReference>
<dbReference type="PANTHER" id="PTHR38107:SF3">
    <property type="entry name" value="LYSOZYME RRRD-RELATED"/>
    <property type="match status" value="1"/>
</dbReference>
<dbReference type="GO" id="GO:0009253">
    <property type="term" value="P:peptidoglycan catabolic process"/>
    <property type="evidence" value="ECO:0007669"/>
    <property type="project" value="InterPro"/>
</dbReference>
<dbReference type="Proteomes" id="UP000599578">
    <property type="component" value="Unassembled WGS sequence"/>
</dbReference>
<dbReference type="EC" id="3.2.1.17" evidence="6"/>
<comment type="similarity">
    <text evidence="6">Belongs to the glycosyl hydrolase 24 family.</text>
</comment>
<dbReference type="SUPFAM" id="SSF53955">
    <property type="entry name" value="Lysozyme-like"/>
    <property type="match status" value="1"/>
</dbReference>
<dbReference type="HAMAP" id="MF_04110">
    <property type="entry name" value="ENDOLYSIN_T4"/>
    <property type="match status" value="1"/>
</dbReference>
<dbReference type="InterPro" id="IPR023346">
    <property type="entry name" value="Lysozyme-like_dom_sf"/>
</dbReference>
<evidence type="ECO:0000256" key="2">
    <source>
        <dbReference type="ARBA" id="ARBA00022529"/>
    </source>
</evidence>
<keyword evidence="5 6" id="KW-0326">Glycosidase</keyword>
<organism evidence="7 8">
    <name type="scientific">Marinobacterium nitratireducens</name>
    <dbReference type="NCBI Taxonomy" id="518897"/>
    <lineage>
        <taxon>Bacteria</taxon>
        <taxon>Pseudomonadati</taxon>
        <taxon>Pseudomonadota</taxon>
        <taxon>Gammaproteobacteria</taxon>
        <taxon>Oceanospirillales</taxon>
        <taxon>Oceanospirillaceae</taxon>
        <taxon>Marinobacterium</taxon>
    </lineage>
</organism>
<dbReference type="PANTHER" id="PTHR38107">
    <property type="match status" value="1"/>
</dbReference>
<dbReference type="Gene3D" id="1.10.530.40">
    <property type="match status" value="1"/>
</dbReference>
<dbReference type="AlphaFoldDB" id="A0A917ZS44"/>
<dbReference type="CDD" id="cd16900">
    <property type="entry name" value="endolysin_R21-like"/>
    <property type="match status" value="1"/>
</dbReference>
<dbReference type="InterPro" id="IPR051018">
    <property type="entry name" value="Bacteriophage_GH24"/>
</dbReference>
<dbReference type="InterPro" id="IPR002196">
    <property type="entry name" value="Glyco_hydro_24"/>
</dbReference>
<comment type="catalytic activity">
    <reaction evidence="1 6">
        <text>Hydrolysis of (1-&gt;4)-beta-linkages between N-acetylmuramic acid and N-acetyl-D-glucosamine residues in a peptidoglycan and between N-acetyl-D-glucosamine residues in chitodextrins.</text>
        <dbReference type="EC" id="3.2.1.17"/>
    </reaction>
</comment>
<dbReference type="InterPro" id="IPR023347">
    <property type="entry name" value="Lysozyme_dom_sf"/>
</dbReference>
<evidence type="ECO:0000313" key="8">
    <source>
        <dbReference type="Proteomes" id="UP000599578"/>
    </source>
</evidence>
<evidence type="ECO:0000313" key="7">
    <source>
        <dbReference type="EMBL" id="GGO89067.1"/>
    </source>
</evidence>
<dbReference type="InterPro" id="IPR043688">
    <property type="entry name" value="SAR_endolysin-like"/>
</dbReference>
<protein>
    <recommendedName>
        <fullName evidence="6">Lysozyme</fullName>
        <ecNumber evidence="6">3.2.1.17</ecNumber>
    </recommendedName>
</protein>
<comment type="caution">
    <text evidence="7">The sequence shown here is derived from an EMBL/GenBank/DDBJ whole genome shotgun (WGS) entry which is preliminary data.</text>
</comment>
<gene>
    <name evidence="7" type="primary">ybcS</name>
    <name evidence="7" type="ORF">GCM10011348_45950</name>
</gene>
<evidence type="ECO:0000256" key="4">
    <source>
        <dbReference type="ARBA" id="ARBA00022801"/>
    </source>
</evidence>
<evidence type="ECO:0000256" key="6">
    <source>
        <dbReference type="RuleBase" id="RU003788"/>
    </source>
</evidence>
<dbReference type="GO" id="GO:0042742">
    <property type="term" value="P:defense response to bacterium"/>
    <property type="evidence" value="ECO:0007669"/>
    <property type="project" value="UniProtKB-KW"/>
</dbReference>
<keyword evidence="4 6" id="KW-0378">Hydrolase</keyword>
<dbReference type="HAMAP" id="MF_04136">
    <property type="entry name" value="SAR_ENDOLYSIN"/>
    <property type="match status" value="1"/>
</dbReference>
<evidence type="ECO:0000256" key="5">
    <source>
        <dbReference type="ARBA" id="ARBA00023295"/>
    </source>
</evidence>
<evidence type="ECO:0000256" key="1">
    <source>
        <dbReference type="ARBA" id="ARBA00000632"/>
    </source>
</evidence>
<accession>A0A917ZS44</accession>